<evidence type="ECO:0000313" key="2">
    <source>
        <dbReference type="EMBL" id="EEN48769.1"/>
    </source>
</evidence>
<gene>
    <name evidence="2" type="ORF">BRAFLDRAFT_117714</name>
</gene>
<proteinExistence type="predicted"/>
<organism>
    <name type="scientific">Branchiostoma floridae</name>
    <name type="common">Florida lancelet</name>
    <name type="synonym">Amphioxus</name>
    <dbReference type="NCBI Taxonomy" id="7739"/>
    <lineage>
        <taxon>Eukaryota</taxon>
        <taxon>Metazoa</taxon>
        <taxon>Chordata</taxon>
        <taxon>Cephalochordata</taxon>
        <taxon>Leptocardii</taxon>
        <taxon>Amphioxiformes</taxon>
        <taxon>Branchiostomatidae</taxon>
        <taxon>Branchiostoma</taxon>
    </lineage>
</organism>
<sequence length="741" mass="83286">MTKEESSHPVMFEALEKITKENMKEDIITEARLDWFTDAELPEDQQALYMGPEACLGIPFTAQVWLPDDTTVTVKVTGVIDGQDGVERPGTDCGFQVEYMDHELMLPVDDFVNELANPDDVDGEWLSSPAAVPAKVFAIVRDFYDNAIFTEGNIFFSIWDDVRYRVCNVGQKKEMKKCRVAVKKDYMNNPPAIKKIRSFPKMSSDDRLNCVVLSYPLYLMPLALHTYLSSVAKFPLDLKLKYGGGVVKATGIVPYKANKLFQESRGIYVTVELPQSEAPPSKKRKNSSTRVVALSVHGVEACESTPDPVRRFLEDIAGLMEGEDGMCVLKSRFVSIRVFPVLFGRDSEISEDYGNSVRPHSSTSCRKLSVLQRRPAEDNGDQGGSRSGRQENITEAREDWFTDVELPEDQQALYTGMEECLKFPFTAQVWLPDDSTVTVKVTGIIDGQDGVERPGTGCGFEVEYMGHELMLPVDDFMNELAHPDDVDAAWLSSPAAVPAKVFAVVRDFYDNAFFTEGNIFGSLWDDVRYDVCDVNQKKEMKKCQQAVNKEFLNNPPAIKKIRSFPKMDSEDRMNCVILPFPLCQMSLALHTYLSTVAKFPLDLKLKNGGGVVKATGIVPYKANNLFQESRGIYVTVDLPTAQSEAPPTKKRKNSSRARVVALSVHGVEACESTPDPVRRFLDDIAELMEEEDGMCVLKSRFQAVHCLLPRNKRKGGRRYKFVKRPELINRDYLKELRAGNY</sequence>
<accession>C3ZDG3</accession>
<dbReference type="InParanoid" id="C3ZDG3"/>
<name>C3ZDG3_BRAFL</name>
<dbReference type="EMBL" id="GG666612">
    <property type="protein sequence ID" value="EEN48769.1"/>
    <property type="molecule type" value="Genomic_DNA"/>
</dbReference>
<protein>
    <submittedName>
        <fullName evidence="2">Uncharacterized protein</fullName>
    </submittedName>
</protein>
<feature type="region of interest" description="Disordered" evidence="1">
    <location>
        <begin position="352"/>
        <end position="397"/>
    </location>
</feature>
<dbReference type="AlphaFoldDB" id="C3ZDG3"/>
<feature type="compositionally biased region" description="Basic and acidic residues" evidence="1">
    <location>
        <begin position="388"/>
        <end position="397"/>
    </location>
</feature>
<evidence type="ECO:0000256" key="1">
    <source>
        <dbReference type="SAM" id="MobiDB-lite"/>
    </source>
</evidence>
<reference evidence="2" key="1">
    <citation type="journal article" date="2008" name="Nature">
        <title>The amphioxus genome and the evolution of the chordate karyotype.</title>
        <authorList>
            <consortium name="US DOE Joint Genome Institute (JGI-PGF)"/>
            <person name="Putnam N.H."/>
            <person name="Butts T."/>
            <person name="Ferrier D.E.K."/>
            <person name="Furlong R.F."/>
            <person name="Hellsten U."/>
            <person name="Kawashima T."/>
            <person name="Robinson-Rechavi M."/>
            <person name="Shoguchi E."/>
            <person name="Terry A."/>
            <person name="Yu J.-K."/>
            <person name="Benito-Gutierrez E.L."/>
            <person name="Dubchak I."/>
            <person name="Garcia-Fernandez J."/>
            <person name="Gibson-Brown J.J."/>
            <person name="Grigoriev I.V."/>
            <person name="Horton A.C."/>
            <person name="de Jong P.J."/>
            <person name="Jurka J."/>
            <person name="Kapitonov V.V."/>
            <person name="Kohara Y."/>
            <person name="Kuroki Y."/>
            <person name="Lindquist E."/>
            <person name="Lucas S."/>
            <person name="Osoegawa K."/>
            <person name="Pennacchio L.A."/>
            <person name="Salamov A.A."/>
            <person name="Satou Y."/>
            <person name="Sauka-Spengler T."/>
            <person name="Schmutz J."/>
            <person name="Shin-I T."/>
            <person name="Toyoda A."/>
            <person name="Bronner-Fraser M."/>
            <person name="Fujiyama A."/>
            <person name="Holland L.Z."/>
            <person name="Holland P.W.H."/>
            <person name="Satoh N."/>
            <person name="Rokhsar D.S."/>
        </authorList>
    </citation>
    <scope>NUCLEOTIDE SEQUENCE [LARGE SCALE GENOMIC DNA]</scope>
    <source>
        <strain evidence="2">S238N-H82</strain>
        <tissue evidence="2">Testes</tissue>
    </source>
</reference>